<dbReference type="InterPro" id="IPR014748">
    <property type="entry name" value="Enoyl-CoA_hydra_C"/>
</dbReference>
<gene>
    <name evidence="3" type="ORF">MUB46_11120</name>
</gene>
<dbReference type="NCBIfam" id="NF006013">
    <property type="entry name" value="PRK08150.1"/>
    <property type="match status" value="1"/>
</dbReference>
<dbReference type="AlphaFoldDB" id="A0AAW5QXH7"/>
<dbReference type="InterPro" id="IPR001753">
    <property type="entry name" value="Enoyl-CoA_hydra/iso"/>
</dbReference>
<dbReference type="SUPFAM" id="SSF52096">
    <property type="entry name" value="ClpP/crotonase"/>
    <property type="match status" value="1"/>
</dbReference>
<keyword evidence="4" id="KW-1185">Reference proteome</keyword>
<dbReference type="CDD" id="cd06558">
    <property type="entry name" value="crotonase-like"/>
    <property type="match status" value="1"/>
</dbReference>
<dbReference type="Pfam" id="PF00378">
    <property type="entry name" value="ECH_1"/>
    <property type="match status" value="1"/>
</dbReference>
<evidence type="ECO:0000256" key="1">
    <source>
        <dbReference type="ARBA" id="ARBA00005254"/>
    </source>
</evidence>
<dbReference type="PANTHER" id="PTHR11941">
    <property type="entry name" value="ENOYL-COA HYDRATASE-RELATED"/>
    <property type="match status" value="1"/>
</dbReference>
<comment type="caution">
    <text evidence="3">The sequence shown here is derived from an EMBL/GenBank/DDBJ whole genome shotgun (WGS) entry which is preliminary data.</text>
</comment>
<dbReference type="GO" id="GO:0006635">
    <property type="term" value="P:fatty acid beta-oxidation"/>
    <property type="evidence" value="ECO:0007669"/>
    <property type="project" value="TreeGrafter"/>
</dbReference>
<sequence length="259" mass="27595">MPDLPGSLAAEVDGDIALLRLARPNKRNALDDPTVLGLEIFFTRLPEGVKAVVLSGEGTHFSAGLDLSELRERDLAEGIEHSRMWQSVFDKIAFGRVPVVSVLHGAVVGGGLELACATHIRVAERSAYYGLPEGQRGIFVGGGGSVRVPKLIGAARMMDMMLTGRVYDAAEGQTIGLSHYLVDDGAGLDKAKTLARAIASNAPLSNYAILQAVPRIAEAAGGNGYFTEALMAAVAQSQDEAKQRLRDFLEKRAPKVEKE</sequence>
<organism evidence="3 4">
    <name type="scientific">Microbaculum marinisediminis</name>
    <dbReference type="NCBI Taxonomy" id="2931392"/>
    <lineage>
        <taxon>Bacteria</taxon>
        <taxon>Pseudomonadati</taxon>
        <taxon>Pseudomonadota</taxon>
        <taxon>Alphaproteobacteria</taxon>
        <taxon>Hyphomicrobiales</taxon>
        <taxon>Tepidamorphaceae</taxon>
        <taxon>Microbaculum</taxon>
    </lineage>
</organism>
<accession>A0AAW5QXH7</accession>
<dbReference type="Gene3D" id="3.90.226.10">
    <property type="entry name" value="2-enoyl-CoA Hydratase, Chain A, domain 1"/>
    <property type="match status" value="1"/>
</dbReference>
<dbReference type="Gene3D" id="1.10.12.10">
    <property type="entry name" value="Lyase 2-enoyl-coa Hydratase, Chain A, domain 2"/>
    <property type="match status" value="1"/>
</dbReference>
<evidence type="ECO:0000313" key="4">
    <source>
        <dbReference type="Proteomes" id="UP001320898"/>
    </source>
</evidence>
<dbReference type="InterPro" id="IPR029045">
    <property type="entry name" value="ClpP/crotonase-like_dom_sf"/>
</dbReference>
<evidence type="ECO:0000256" key="2">
    <source>
        <dbReference type="ARBA" id="ARBA00023239"/>
    </source>
</evidence>
<dbReference type="PANTHER" id="PTHR11941:SF54">
    <property type="entry name" value="ENOYL-COA HYDRATASE, MITOCHONDRIAL"/>
    <property type="match status" value="1"/>
</dbReference>
<dbReference type="EMBL" id="JALIDZ010000004">
    <property type="protein sequence ID" value="MCT8972408.1"/>
    <property type="molecule type" value="Genomic_DNA"/>
</dbReference>
<proteinExistence type="inferred from homology"/>
<dbReference type="Proteomes" id="UP001320898">
    <property type="component" value="Unassembled WGS sequence"/>
</dbReference>
<protein>
    <submittedName>
        <fullName evidence="3">Crotonase/enoyl-CoA hydratase family protein</fullName>
    </submittedName>
</protein>
<reference evidence="3 4" key="1">
    <citation type="submission" date="2022-04" db="EMBL/GenBank/DDBJ databases">
        <authorList>
            <person name="Ye Y.-Q."/>
            <person name="Du Z.-J."/>
        </authorList>
    </citation>
    <scope>NUCLEOTIDE SEQUENCE [LARGE SCALE GENOMIC DNA]</scope>
    <source>
        <strain evidence="3 4">A6E488</strain>
    </source>
</reference>
<comment type="similarity">
    <text evidence="1">Belongs to the enoyl-CoA hydratase/isomerase family.</text>
</comment>
<keyword evidence="2" id="KW-0456">Lyase</keyword>
<name>A0AAW5QXH7_9HYPH</name>
<evidence type="ECO:0000313" key="3">
    <source>
        <dbReference type="EMBL" id="MCT8972408.1"/>
    </source>
</evidence>
<dbReference type="GO" id="GO:0016829">
    <property type="term" value="F:lyase activity"/>
    <property type="evidence" value="ECO:0007669"/>
    <property type="project" value="UniProtKB-KW"/>
</dbReference>